<keyword evidence="2 6" id="KW-0441">Lipid A biosynthesis</keyword>
<feature type="domain" description="UDP N-acetylglucosamine O-acyltransferase C-terminal" evidence="7">
    <location>
        <begin position="179"/>
        <end position="257"/>
    </location>
</feature>
<sequence>MTAEIFIHPTAVVEDGAKLGARVRIGPFCYVSSDVTIGDDVELISHVTVLGGTTLGDGCQAYPGAVLGGAPQNLKHKGGRTTLTVGRRCVIREGVTLHRGTDVSRGKTTIGDNCLFMAYSHVAHDCSVGNNVSMANYACLGGHVEVGDNVIMSGYAAVHQFVRVGHHAFLAAFAAVNGDVIPYGMAVGDRAELRGLNVVGMKRSGMPRSELMRIRQAYRLIFSPERPLAENMEEARREFGDSKPVIDILDFIGSRERRYLTLPARDDDADADDGAAA</sequence>
<evidence type="ECO:0000256" key="2">
    <source>
        <dbReference type="ARBA" id="ARBA00022556"/>
    </source>
</evidence>
<comment type="caution">
    <text evidence="8">The sequence shown here is derived from an EMBL/GenBank/DDBJ whole genome shotgun (WGS) entry which is preliminary data.</text>
</comment>
<dbReference type="NCBIfam" id="NF003657">
    <property type="entry name" value="PRK05289.1"/>
    <property type="match status" value="1"/>
</dbReference>
<organism evidence="8 9">
    <name type="scientific">Chelativorans petroleitrophicus</name>
    <dbReference type="NCBI Taxonomy" id="2975484"/>
    <lineage>
        <taxon>Bacteria</taxon>
        <taxon>Pseudomonadati</taxon>
        <taxon>Pseudomonadota</taxon>
        <taxon>Alphaproteobacteria</taxon>
        <taxon>Hyphomicrobiales</taxon>
        <taxon>Phyllobacteriaceae</taxon>
        <taxon>Chelativorans</taxon>
    </lineage>
</organism>
<dbReference type="InterPro" id="IPR037157">
    <property type="entry name" value="Acetyltransf_C_sf"/>
</dbReference>
<reference evidence="8" key="1">
    <citation type="submission" date="2022-08" db="EMBL/GenBank/DDBJ databases">
        <title>Chelativorans sichuanense sp. nov., a paraffin oil-degrading bacterium isolated from a mixture of oil-based drill cuttings and paddy soil.</title>
        <authorList>
            <person name="Yu J."/>
            <person name="Liu H."/>
            <person name="Chen Q."/>
        </authorList>
    </citation>
    <scope>NUCLEOTIDE SEQUENCE</scope>
    <source>
        <strain evidence="8">SCAU 2101</strain>
    </source>
</reference>
<evidence type="ECO:0000313" key="9">
    <source>
        <dbReference type="Proteomes" id="UP001149009"/>
    </source>
</evidence>
<keyword evidence="6" id="KW-0963">Cytoplasm</keyword>
<gene>
    <name evidence="6 8" type="primary">lpxA</name>
    <name evidence="8" type="ORF">NYR54_04050</name>
</gene>
<evidence type="ECO:0000256" key="3">
    <source>
        <dbReference type="ARBA" id="ARBA00022679"/>
    </source>
</evidence>
<keyword evidence="5 6" id="KW-0012">Acyltransferase</keyword>
<dbReference type="GO" id="GO:0009245">
    <property type="term" value="P:lipid A biosynthetic process"/>
    <property type="evidence" value="ECO:0007669"/>
    <property type="project" value="UniProtKB-UniRule"/>
</dbReference>
<dbReference type="PANTHER" id="PTHR43480">
    <property type="entry name" value="ACYL-[ACYL-CARRIER-PROTEIN]--UDP-N-ACETYLGLUCOSAMINE O-ACYLTRANSFERASE"/>
    <property type="match status" value="1"/>
</dbReference>
<proteinExistence type="inferred from homology"/>
<evidence type="ECO:0000256" key="1">
    <source>
        <dbReference type="ARBA" id="ARBA00022516"/>
    </source>
</evidence>
<dbReference type="InterPro" id="IPR029098">
    <property type="entry name" value="Acetyltransf_C"/>
</dbReference>
<comment type="subunit">
    <text evidence="6">Homotrimer.</text>
</comment>
<dbReference type="NCBIfam" id="TIGR01852">
    <property type="entry name" value="lipid_A_lpxA"/>
    <property type="match status" value="1"/>
</dbReference>
<dbReference type="InterPro" id="IPR001451">
    <property type="entry name" value="Hexapep"/>
</dbReference>
<comment type="similarity">
    <text evidence="6">Belongs to the transferase hexapeptide repeat family. LpxA subfamily.</text>
</comment>
<dbReference type="Pfam" id="PF00132">
    <property type="entry name" value="Hexapep"/>
    <property type="match status" value="1"/>
</dbReference>
<keyword evidence="1 6" id="KW-0444">Lipid biosynthesis</keyword>
<dbReference type="Gene3D" id="2.160.10.10">
    <property type="entry name" value="Hexapeptide repeat proteins"/>
    <property type="match status" value="1"/>
</dbReference>
<protein>
    <recommendedName>
        <fullName evidence="6">Acyl-[acyl-carrier-protein]--UDP-N-acetylglucosamine O-acyltransferase</fullName>
        <shortName evidence="6">UDP-N-acetylglucosamine acyltransferase</shortName>
        <ecNumber evidence="6">2.3.1.129</ecNumber>
    </recommendedName>
</protein>
<dbReference type="PANTHER" id="PTHR43480:SF1">
    <property type="entry name" value="ACYL-[ACYL-CARRIER-PROTEIN]--UDP-N-ACETYLGLUCOSAMINE O-ACYLTRANSFERASE, MITOCHONDRIAL-RELATED"/>
    <property type="match status" value="1"/>
</dbReference>
<dbReference type="InterPro" id="IPR011004">
    <property type="entry name" value="Trimer_LpxA-like_sf"/>
</dbReference>
<dbReference type="CDD" id="cd03351">
    <property type="entry name" value="LbH_UDP-GlcNAc_AT"/>
    <property type="match status" value="1"/>
</dbReference>
<accession>A0A9X2X6G8</accession>
<dbReference type="Pfam" id="PF13720">
    <property type="entry name" value="Acetyltransf_11"/>
    <property type="match status" value="1"/>
</dbReference>
<dbReference type="PIRSF" id="PIRSF000456">
    <property type="entry name" value="UDP-GlcNAc_acltr"/>
    <property type="match status" value="1"/>
</dbReference>
<keyword evidence="3 6" id="KW-0808">Transferase</keyword>
<dbReference type="EC" id="2.3.1.129" evidence="6"/>
<dbReference type="InterPro" id="IPR010137">
    <property type="entry name" value="Lipid_A_LpxA"/>
</dbReference>
<evidence type="ECO:0000313" key="8">
    <source>
        <dbReference type="EMBL" id="MCT8989473.1"/>
    </source>
</evidence>
<comment type="catalytic activity">
    <reaction evidence="6">
        <text>a (3R)-hydroxyacyl-[ACP] + UDP-N-acetyl-alpha-D-glucosamine = a UDP-3-O-[(3R)-3-hydroxyacyl]-N-acetyl-alpha-D-glucosamine + holo-[ACP]</text>
        <dbReference type="Rhea" id="RHEA:67812"/>
        <dbReference type="Rhea" id="RHEA-COMP:9685"/>
        <dbReference type="Rhea" id="RHEA-COMP:9945"/>
        <dbReference type="ChEBI" id="CHEBI:57705"/>
        <dbReference type="ChEBI" id="CHEBI:64479"/>
        <dbReference type="ChEBI" id="CHEBI:78827"/>
        <dbReference type="ChEBI" id="CHEBI:173225"/>
        <dbReference type="EC" id="2.3.1.129"/>
    </reaction>
</comment>
<keyword evidence="9" id="KW-1185">Reference proteome</keyword>
<dbReference type="GO" id="GO:0005737">
    <property type="term" value="C:cytoplasm"/>
    <property type="evidence" value="ECO:0007669"/>
    <property type="project" value="UniProtKB-SubCell"/>
</dbReference>
<comment type="subcellular location">
    <subcellularLocation>
        <location evidence="6">Cytoplasm</location>
    </subcellularLocation>
</comment>
<evidence type="ECO:0000256" key="4">
    <source>
        <dbReference type="ARBA" id="ARBA00023098"/>
    </source>
</evidence>
<keyword evidence="4 6" id="KW-0443">Lipid metabolism</keyword>
<comment type="pathway">
    <text evidence="6">Glycolipid biosynthesis; lipid IV(A) biosynthesis; lipid IV(A) from (3R)-3-hydroxytetradecanoyl-[acyl-carrier-protein] and UDP-N-acetyl-alpha-D-glucosamine: step 1/6.</text>
</comment>
<dbReference type="GO" id="GO:0016020">
    <property type="term" value="C:membrane"/>
    <property type="evidence" value="ECO:0007669"/>
    <property type="project" value="GOC"/>
</dbReference>
<dbReference type="Proteomes" id="UP001149009">
    <property type="component" value="Unassembled WGS sequence"/>
</dbReference>
<name>A0A9X2X6G8_9HYPH</name>
<evidence type="ECO:0000256" key="5">
    <source>
        <dbReference type="ARBA" id="ARBA00023315"/>
    </source>
</evidence>
<keyword evidence="6" id="KW-0677">Repeat</keyword>
<dbReference type="SUPFAM" id="SSF51161">
    <property type="entry name" value="Trimeric LpxA-like enzymes"/>
    <property type="match status" value="1"/>
</dbReference>
<evidence type="ECO:0000259" key="7">
    <source>
        <dbReference type="Pfam" id="PF13720"/>
    </source>
</evidence>
<dbReference type="AlphaFoldDB" id="A0A9X2X6G8"/>
<dbReference type="GO" id="GO:0008780">
    <property type="term" value="F:acyl-[acyl-carrier-protein]-UDP-N-acetylglucosamine O-acyltransferase activity"/>
    <property type="evidence" value="ECO:0007669"/>
    <property type="project" value="UniProtKB-UniRule"/>
</dbReference>
<dbReference type="RefSeq" id="WP_261514237.1">
    <property type="nucleotide sequence ID" value="NZ_JAODNV010000005.1"/>
</dbReference>
<dbReference type="EMBL" id="JAODNV010000005">
    <property type="protein sequence ID" value="MCT8989473.1"/>
    <property type="molecule type" value="Genomic_DNA"/>
</dbReference>
<dbReference type="HAMAP" id="MF_00387">
    <property type="entry name" value="LpxA"/>
    <property type="match status" value="1"/>
</dbReference>
<comment type="function">
    <text evidence="6">Involved in the biosynthesis of lipid A, a phosphorylated glycolipid that anchors the lipopolysaccharide to the outer membrane of the cell.</text>
</comment>
<evidence type="ECO:0000256" key="6">
    <source>
        <dbReference type="HAMAP-Rule" id="MF_00387"/>
    </source>
</evidence>
<dbReference type="Gene3D" id="1.20.1180.10">
    <property type="entry name" value="Udp N-acetylglucosamine O-acyltransferase, C-terminal domain"/>
    <property type="match status" value="1"/>
</dbReference>